<proteinExistence type="predicted"/>
<keyword evidence="2" id="KW-1185">Reference proteome</keyword>
<gene>
    <name evidence="1" type="ORF">AW11_03429</name>
</gene>
<reference evidence="1" key="1">
    <citation type="submission" date="2014-02" db="EMBL/GenBank/DDBJ databases">
        <title>Expanding our view of genomic diversity in Candidatus Accumulibacter clades.</title>
        <authorList>
            <person name="Skennerton C.T."/>
            <person name="Barr J.J."/>
            <person name="Slater F.R."/>
            <person name="Bond P.L."/>
            <person name="Tyson G.W."/>
        </authorList>
    </citation>
    <scope>NUCLEOTIDE SEQUENCE [LARGE SCALE GENOMIC DNA]</scope>
</reference>
<protein>
    <submittedName>
        <fullName evidence="1">Uncharacterized protein</fullName>
    </submittedName>
</protein>
<evidence type="ECO:0000313" key="2">
    <source>
        <dbReference type="Proteomes" id="UP000022141"/>
    </source>
</evidence>
<name>A0A011PDD2_ACCRE</name>
<evidence type="ECO:0000313" key="1">
    <source>
        <dbReference type="EMBL" id="EXI85601.1"/>
    </source>
</evidence>
<dbReference type="Proteomes" id="UP000022141">
    <property type="component" value="Unassembled WGS sequence"/>
</dbReference>
<sequence length="188" mass="21279">MIDVNCLKNYAELVQSVLTSFAIVAGGVWTWHHYISKRQHVWNVDLVNTASICTISPDRVLVCLQVEIKNVGAVPFIPGDDGLQLSIRRVDIPEFGLIEWDRGTDIIGPIDILEKYKVADVPNYNNGYTLDVGAHYKERVEVALAPGCFYMLKTRLHAQNKGEFLTDYYLLDARPRLDTGDLVPKFDR</sequence>
<dbReference type="EMBL" id="JEMY01000053">
    <property type="protein sequence ID" value="EXI85601.1"/>
    <property type="molecule type" value="Genomic_DNA"/>
</dbReference>
<accession>A0A011PDD2</accession>
<comment type="caution">
    <text evidence="1">The sequence shown here is derived from an EMBL/GenBank/DDBJ whole genome shotgun (WGS) entry which is preliminary data.</text>
</comment>
<organism evidence="1 2">
    <name type="scientific">Accumulibacter regalis</name>
    <dbReference type="NCBI Taxonomy" id="522306"/>
    <lineage>
        <taxon>Bacteria</taxon>
        <taxon>Pseudomonadati</taxon>
        <taxon>Pseudomonadota</taxon>
        <taxon>Betaproteobacteria</taxon>
        <taxon>Candidatus Accumulibacter</taxon>
    </lineage>
</organism>
<dbReference type="AlphaFoldDB" id="A0A011PDD2"/>
<dbReference type="STRING" id="1454004.AW11_03429"/>